<dbReference type="PANTHER" id="PTHR43394">
    <property type="entry name" value="ATP-DEPENDENT PERMEASE MDL1, MITOCHONDRIAL"/>
    <property type="match status" value="1"/>
</dbReference>
<name>A0ABR2GRL5_9EUKA</name>
<feature type="domain" description="ABC transporter" evidence="6">
    <location>
        <begin position="115"/>
        <end position="174"/>
    </location>
</feature>
<evidence type="ECO:0000313" key="7">
    <source>
        <dbReference type="EMBL" id="KAK8836253.1"/>
    </source>
</evidence>
<keyword evidence="3 5" id="KW-1133">Transmembrane helix</keyword>
<keyword evidence="4 5" id="KW-0472">Membrane</keyword>
<sequence length="185" mass="21001">MYFGPSFLLWTLMFLNICTGAVMIYEGKIEPGYMITIFGMIYFCSFGMIDFLYTFPEEQKALASCVRILDMTMNCASSSTEMNMTEKVRINDFKGKIEYAYVSFKYPTRDAYVENHASFTVFPAQICALVGHFGSGKSTVAQLIEGFYFVDSGSVLIDDVDIRDIDLNWLHQKITRPSFISNVSS</sequence>
<proteinExistence type="predicted"/>
<dbReference type="InterPro" id="IPR039421">
    <property type="entry name" value="Type_1_exporter"/>
</dbReference>
<evidence type="ECO:0000256" key="1">
    <source>
        <dbReference type="ARBA" id="ARBA00004141"/>
    </source>
</evidence>
<dbReference type="Pfam" id="PF00005">
    <property type="entry name" value="ABC_tran"/>
    <property type="match status" value="1"/>
</dbReference>
<evidence type="ECO:0000256" key="4">
    <source>
        <dbReference type="ARBA" id="ARBA00023136"/>
    </source>
</evidence>
<evidence type="ECO:0000259" key="6">
    <source>
        <dbReference type="Pfam" id="PF00005"/>
    </source>
</evidence>
<dbReference type="SUPFAM" id="SSF52540">
    <property type="entry name" value="P-loop containing nucleoside triphosphate hydrolases"/>
    <property type="match status" value="1"/>
</dbReference>
<organism evidence="7 8">
    <name type="scientific">Tritrichomonas musculus</name>
    <dbReference type="NCBI Taxonomy" id="1915356"/>
    <lineage>
        <taxon>Eukaryota</taxon>
        <taxon>Metamonada</taxon>
        <taxon>Parabasalia</taxon>
        <taxon>Tritrichomonadida</taxon>
        <taxon>Tritrichomonadidae</taxon>
        <taxon>Tritrichomonas</taxon>
    </lineage>
</organism>
<dbReference type="Proteomes" id="UP001470230">
    <property type="component" value="Unassembled WGS sequence"/>
</dbReference>
<protein>
    <recommendedName>
        <fullName evidence="6">ABC transporter domain-containing protein</fullName>
    </recommendedName>
</protein>
<dbReference type="InterPro" id="IPR027417">
    <property type="entry name" value="P-loop_NTPase"/>
</dbReference>
<evidence type="ECO:0000256" key="5">
    <source>
        <dbReference type="SAM" id="Phobius"/>
    </source>
</evidence>
<dbReference type="InterPro" id="IPR003439">
    <property type="entry name" value="ABC_transporter-like_ATP-bd"/>
</dbReference>
<feature type="transmembrane region" description="Helical" evidence="5">
    <location>
        <begin position="7"/>
        <end position="25"/>
    </location>
</feature>
<dbReference type="Gene3D" id="3.40.50.300">
    <property type="entry name" value="P-loop containing nucleotide triphosphate hydrolases"/>
    <property type="match status" value="1"/>
</dbReference>
<dbReference type="PANTHER" id="PTHR43394:SF1">
    <property type="entry name" value="ATP-BINDING CASSETTE SUB-FAMILY B MEMBER 10, MITOCHONDRIAL"/>
    <property type="match status" value="1"/>
</dbReference>
<reference evidence="7 8" key="1">
    <citation type="submission" date="2024-04" db="EMBL/GenBank/DDBJ databases">
        <title>Tritrichomonas musculus Genome.</title>
        <authorList>
            <person name="Alves-Ferreira E."/>
            <person name="Grigg M."/>
            <person name="Lorenzi H."/>
            <person name="Galac M."/>
        </authorList>
    </citation>
    <scope>NUCLEOTIDE SEQUENCE [LARGE SCALE GENOMIC DNA]</scope>
    <source>
        <strain evidence="7 8">EAF2021</strain>
    </source>
</reference>
<gene>
    <name evidence="7" type="ORF">M9Y10_039885</name>
</gene>
<comment type="caution">
    <text evidence="7">The sequence shown here is derived from an EMBL/GenBank/DDBJ whole genome shotgun (WGS) entry which is preliminary data.</text>
</comment>
<accession>A0ABR2GRL5</accession>
<feature type="transmembrane region" description="Helical" evidence="5">
    <location>
        <begin position="31"/>
        <end position="53"/>
    </location>
</feature>
<evidence type="ECO:0000313" key="8">
    <source>
        <dbReference type="Proteomes" id="UP001470230"/>
    </source>
</evidence>
<comment type="subcellular location">
    <subcellularLocation>
        <location evidence="1">Membrane</location>
        <topology evidence="1">Multi-pass membrane protein</topology>
    </subcellularLocation>
</comment>
<dbReference type="Gene3D" id="1.20.1560.10">
    <property type="entry name" value="ABC transporter type 1, transmembrane domain"/>
    <property type="match status" value="1"/>
</dbReference>
<keyword evidence="8" id="KW-1185">Reference proteome</keyword>
<keyword evidence="2 5" id="KW-0812">Transmembrane</keyword>
<evidence type="ECO:0000256" key="3">
    <source>
        <dbReference type="ARBA" id="ARBA00022989"/>
    </source>
</evidence>
<evidence type="ECO:0000256" key="2">
    <source>
        <dbReference type="ARBA" id="ARBA00022692"/>
    </source>
</evidence>
<dbReference type="InterPro" id="IPR036640">
    <property type="entry name" value="ABC1_TM_sf"/>
</dbReference>
<dbReference type="SUPFAM" id="SSF90123">
    <property type="entry name" value="ABC transporter transmembrane region"/>
    <property type="match status" value="1"/>
</dbReference>
<dbReference type="EMBL" id="JAPFFF010000067">
    <property type="protein sequence ID" value="KAK8836253.1"/>
    <property type="molecule type" value="Genomic_DNA"/>
</dbReference>